<dbReference type="Proteomes" id="UP000054466">
    <property type="component" value="Unassembled WGS sequence"/>
</dbReference>
<feature type="compositionally biased region" description="Low complexity" evidence="1">
    <location>
        <begin position="34"/>
        <end position="45"/>
    </location>
</feature>
<reference evidence="2 3" key="1">
    <citation type="submission" date="2015-01" db="EMBL/GenBank/DDBJ databases">
        <title>The Genome Sequence of Cladophialophora immunda CBS83496.</title>
        <authorList>
            <consortium name="The Broad Institute Genomics Platform"/>
            <person name="Cuomo C."/>
            <person name="de Hoog S."/>
            <person name="Gorbushina A."/>
            <person name="Stielow B."/>
            <person name="Teixiera M."/>
            <person name="Abouelleil A."/>
            <person name="Chapman S.B."/>
            <person name="Priest M."/>
            <person name="Young S.K."/>
            <person name="Wortman J."/>
            <person name="Nusbaum C."/>
            <person name="Birren B."/>
        </authorList>
    </citation>
    <scope>NUCLEOTIDE SEQUENCE [LARGE SCALE GENOMIC DNA]</scope>
    <source>
        <strain evidence="2 3">CBS 83496</strain>
    </source>
</reference>
<feature type="region of interest" description="Disordered" evidence="1">
    <location>
        <begin position="103"/>
        <end position="130"/>
    </location>
</feature>
<gene>
    <name evidence="2" type="ORF">PV07_12630</name>
</gene>
<dbReference type="RefSeq" id="XP_016242186.1">
    <property type="nucleotide sequence ID" value="XM_016400172.1"/>
</dbReference>
<feature type="compositionally biased region" description="Low complexity" evidence="1">
    <location>
        <begin position="226"/>
        <end position="237"/>
    </location>
</feature>
<dbReference type="HOGENOM" id="CLU_1142491_0_0_1"/>
<feature type="region of interest" description="Disordered" evidence="1">
    <location>
        <begin position="143"/>
        <end position="176"/>
    </location>
</feature>
<name>A0A0D2BU85_9EURO</name>
<evidence type="ECO:0000313" key="3">
    <source>
        <dbReference type="Proteomes" id="UP000054466"/>
    </source>
</evidence>
<evidence type="ECO:0000313" key="2">
    <source>
        <dbReference type="EMBL" id="KIW21970.1"/>
    </source>
</evidence>
<accession>A0A0D2BU85</accession>
<keyword evidence="3" id="KW-1185">Reference proteome</keyword>
<sequence length="243" mass="27002">MSTRPRREPTPSSRLLEARAAAVATRPNPPISTPTPSRTLSPTSRELAEPTPVPPRLGPAVPASSGGRRPRQTLRGRPTAERFQTSRNSQWLFKSQFLEDEDELNSSSDLDESNNEISSHSSQILKRPRSGGVIVAEEVAEDTHISIPPPSHQPQATEQRQRHKRTSTTRQTESPDIEAFEMSKVSFKIITSVMVGRSVELSAGRGYSNVRYRHYYTRLPTTPGNQVSTSPVPSQPSCLWRRA</sequence>
<dbReference type="EMBL" id="KN847071">
    <property type="protein sequence ID" value="KIW21970.1"/>
    <property type="molecule type" value="Genomic_DNA"/>
</dbReference>
<feature type="region of interest" description="Disordered" evidence="1">
    <location>
        <begin position="220"/>
        <end position="243"/>
    </location>
</feature>
<organism evidence="2 3">
    <name type="scientific">Cladophialophora immunda</name>
    <dbReference type="NCBI Taxonomy" id="569365"/>
    <lineage>
        <taxon>Eukaryota</taxon>
        <taxon>Fungi</taxon>
        <taxon>Dikarya</taxon>
        <taxon>Ascomycota</taxon>
        <taxon>Pezizomycotina</taxon>
        <taxon>Eurotiomycetes</taxon>
        <taxon>Chaetothyriomycetidae</taxon>
        <taxon>Chaetothyriales</taxon>
        <taxon>Herpotrichiellaceae</taxon>
        <taxon>Cladophialophora</taxon>
    </lineage>
</organism>
<protein>
    <submittedName>
        <fullName evidence="2">Uncharacterized protein</fullName>
    </submittedName>
</protein>
<feature type="region of interest" description="Disordered" evidence="1">
    <location>
        <begin position="1"/>
        <end position="88"/>
    </location>
</feature>
<dbReference type="AlphaFoldDB" id="A0A0D2BU85"/>
<dbReference type="GeneID" id="27351824"/>
<evidence type="ECO:0000256" key="1">
    <source>
        <dbReference type="SAM" id="MobiDB-lite"/>
    </source>
</evidence>
<proteinExistence type="predicted"/>
<dbReference type="VEuPathDB" id="FungiDB:PV07_12630"/>
<feature type="compositionally biased region" description="Acidic residues" evidence="1">
    <location>
        <begin position="103"/>
        <end position="114"/>
    </location>
</feature>